<evidence type="ECO:0000259" key="1">
    <source>
        <dbReference type="Pfam" id="PF12697"/>
    </source>
</evidence>
<dbReference type="InterPro" id="IPR000073">
    <property type="entry name" value="AB_hydrolase_1"/>
</dbReference>
<name>A0ABR6HM99_9RHOB</name>
<feature type="domain" description="AB hydrolase-1" evidence="1">
    <location>
        <begin position="34"/>
        <end position="262"/>
    </location>
</feature>
<dbReference type="RefSeq" id="WP_183470930.1">
    <property type="nucleotide sequence ID" value="NZ_JACIBX010000003.1"/>
</dbReference>
<reference evidence="2 3" key="1">
    <citation type="submission" date="2020-08" db="EMBL/GenBank/DDBJ databases">
        <title>Genomic Encyclopedia of Type Strains, Phase III (KMG-III): the genomes of soil and plant-associated and newly described type strains.</title>
        <authorList>
            <person name="Whitman W."/>
        </authorList>
    </citation>
    <scope>NUCLEOTIDE SEQUENCE [LARGE SCALE GENOMIC DNA]</scope>
    <source>
        <strain evidence="2 3">CECT 8572</strain>
    </source>
</reference>
<keyword evidence="3" id="KW-1185">Reference proteome</keyword>
<accession>A0ABR6HM99</accession>
<protein>
    <submittedName>
        <fullName evidence="2">Pimeloyl-ACP methyl ester carboxylesterase</fullName>
    </submittedName>
</protein>
<sequence length="272" mass="29885">MTRGNAAQPSETRNFVTPTGVALSYEQDGSGPPLVLVHGSFSDHRSNWFRTRPKLARHFTVYAFARRGRGDSTATEGHSVEDEAEDVAALIDHIGTPVHLLGHSYGAQVALAAAARRPRAVAKLILYEPPRPEGPQPIVLERMREAADRQDWLGVAKAFYEGVFELPRDIMQSLMAASDWKQVVDDARASLQDVMALSRYDFDADRFAGLEIPVLLLTGSETPPEMFVTDALAEVLPDVRRAQFEGEGHEAMNTAPDRFLEAVVGFLEAETG</sequence>
<gene>
    <name evidence="2" type="ORF">FHS00_001253</name>
</gene>
<dbReference type="PANTHER" id="PTHR43798">
    <property type="entry name" value="MONOACYLGLYCEROL LIPASE"/>
    <property type="match status" value="1"/>
</dbReference>
<comment type="caution">
    <text evidence="2">The sequence shown here is derived from an EMBL/GenBank/DDBJ whole genome shotgun (WGS) entry which is preliminary data.</text>
</comment>
<dbReference type="Proteomes" id="UP000576152">
    <property type="component" value="Unassembled WGS sequence"/>
</dbReference>
<dbReference type="PANTHER" id="PTHR43798:SF33">
    <property type="entry name" value="HYDROLASE, PUTATIVE (AFU_ORTHOLOGUE AFUA_2G14860)-RELATED"/>
    <property type="match status" value="1"/>
</dbReference>
<dbReference type="SUPFAM" id="SSF53474">
    <property type="entry name" value="alpha/beta-Hydrolases"/>
    <property type="match status" value="1"/>
</dbReference>
<evidence type="ECO:0000313" key="2">
    <source>
        <dbReference type="EMBL" id="MBB3711682.1"/>
    </source>
</evidence>
<dbReference type="InterPro" id="IPR029058">
    <property type="entry name" value="AB_hydrolase_fold"/>
</dbReference>
<dbReference type="InterPro" id="IPR050266">
    <property type="entry name" value="AB_hydrolase_sf"/>
</dbReference>
<evidence type="ECO:0000313" key="3">
    <source>
        <dbReference type="Proteomes" id="UP000576152"/>
    </source>
</evidence>
<organism evidence="2 3">
    <name type="scientific">Limimaricola variabilis</name>
    <dbReference type="NCBI Taxonomy" id="1492771"/>
    <lineage>
        <taxon>Bacteria</taxon>
        <taxon>Pseudomonadati</taxon>
        <taxon>Pseudomonadota</taxon>
        <taxon>Alphaproteobacteria</taxon>
        <taxon>Rhodobacterales</taxon>
        <taxon>Paracoccaceae</taxon>
        <taxon>Limimaricola</taxon>
    </lineage>
</organism>
<proteinExistence type="predicted"/>
<dbReference type="Gene3D" id="3.40.50.1820">
    <property type="entry name" value="alpha/beta hydrolase"/>
    <property type="match status" value="1"/>
</dbReference>
<dbReference type="EMBL" id="JACIBX010000003">
    <property type="protein sequence ID" value="MBB3711682.1"/>
    <property type="molecule type" value="Genomic_DNA"/>
</dbReference>
<dbReference type="Pfam" id="PF12697">
    <property type="entry name" value="Abhydrolase_6"/>
    <property type="match status" value="1"/>
</dbReference>